<protein>
    <submittedName>
        <fullName evidence="2">DUF3885 domain-containing protein</fullName>
    </submittedName>
</protein>
<evidence type="ECO:0000313" key="3">
    <source>
        <dbReference type="Proteomes" id="UP000272238"/>
    </source>
</evidence>
<dbReference type="InterPro" id="IPR024976">
    <property type="entry name" value="DUF3885"/>
</dbReference>
<keyword evidence="3" id="KW-1185">Reference proteome</keyword>
<comment type="caution">
    <text evidence="2">The sequence shown here is derived from an EMBL/GenBank/DDBJ whole genome shotgun (WGS) entry which is preliminary data.</text>
</comment>
<dbReference type="RefSeq" id="WP_121213864.1">
    <property type="nucleotide sequence ID" value="NZ_RBZN01000009.1"/>
</dbReference>
<dbReference type="OrthoDB" id="72213at2"/>
<evidence type="ECO:0000313" key="2">
    <source>
        <dbReference type="EMBL" id="RKQ18393.1"/>
    </source>
</evidence>
<accession>A0A494Z739</accession>
<organism evidence="2 3">
    <name type="scientific">Ureibacillus endophyticus</name>
    <dbReference type="NCBI Taxonomy" id="1978490"/>
    <lineage>
        <taxon>Bacteria</taxon>
        <taxon>Bacillati</taxon>
        <taxon>Bacillota</taxon>
        <taxon>Bacilli</taxon>
        <taxon>Bacillales</taxon>
        <taxon>Caryophanaceae</taxon>
        <taxon>Ureibacillus</taxon>
    </lineage>
</organism>
<evidence type="ECO:0000259" key="1">
    <source>
        <dbReference type="Pfam" id="PF13021"/>
    </source>
</evidence>
<dbReference type="Proteomes" id="UP000272238">
    <property type="component" value="Unassembled WGS sequence"/>
</dbReference>
<feature type="domain" description="DUF3885" evidence="1">
    <location>
        <begin position="3"/>
        <end position="215"/>
    </location>
</feature>
<gene>
    <name evidence="2" type="ORF">D8M03_05955</name>
</gene>
<dbReference type="AlphaFoldDB" id="A0A494Z739"/>
<reference evidence="2 3" key="1">
    <citation type="journal article" date="2016" name="Antonie Van Leeuwenhoek">
        <title>Lysinibacillus endophyticus sp. nov., an indole-3-acetic acid producing endophytic bacterium isolated from corn root (Zea mays cv. Xinken-5).</title>
        <authorList>
            <person name="Yu J."/>
            <person name="Guan X."/>
            <person name="Liu C."/>
            <person name="Xiang W."/>
            <person name="Yu Z."/>
            <person name="Liu X."/>
            <person name="Wang G."/>
        </authorList>
    </citation>
    <scope>NUCLEOTIDE SEQUENCE [LARGE SCALE GENOMIC DNA]</scope>
    <source>
        <strain evidence="2 3">DSM 100506</strain>
    </source>
</reference>
<dbReference type="EMBL" id="RBZN01000009">
    <property type="protein sequence ID" value="RKQ18393.1"/>
    <property type="molecule type" value="Genomic_DNA"/>
</dbReference>
<name>A0A494Z739_9BACL</name>
<dbReference type="Pfam" id="PF13021">
    <property type="entry name" value="DUF3885"/>
    <property type="match status" value="1"/>
</dbReference>
<sequence>MQLSEYLDKKFPGLVLRPSLYYQWKNSIHFELAKGLYQIKSNSDELNPHYFNTVYYQATTLFNELFSDGDQLYLVTNIYQYKNDYKTSRKKMKVYHHYVKNKNLRYRLKQTRLPYMFDDEEDAMEKCTSQFSLYCQKQDLRYELLIKAICNQDFHELQPRLHNPFGLYEPDIFFINTTKDIIFYIYDDRGCEVIAKDIETIRPLYEKYIDWVDEYCFGEISVLFKKL</sequence>
<proteinExistence type="predicted"/>